<dbReference type="GO" id="GO:0003989">
    <property type="term" value="F:acetyl-CoA carboxylase activity"/>
    <property type="evidence" value="ECO:0007669"/>
    <property type="project" value="InterPro"/>
</dbReference>
<protein>
    <submittedName>
        <fullName evidence="2">Acyl-CoA carboxylase subunit epsilon</fullName>
    </submittedName>
</protein>
<dbReference type="Pfam" id="PF13822">
    <property type="entry name" value="ACC_epsilon"/>
    <property type="match status" value="1"/>
</dbReference>
<proteinExistence type="predicted"/>
<keyword evidence="3" id="KW-1185">Reference proteome</keyword>
<dbReference type="AlphaFoldDB" id="A0A8I0HCV1"/>
<name>A0A8I0HCV1_9CORY</name>
<accession>A0A8I0HCV1</accession>
<dbReference type="EMBL" id="JACSPR010000002">
    <property type="protein sequence ID" value="MBD8029306.1"/>
    <property type="molecule type" value="Genomic_DNA"/>
</dbReference>
<reference evidence="2 3" key="1">
    <citation type="submission" date="2020-08" db="EMBL/GenBank/DDBJ databases">
        <title>A Genomic Blueprint of the Chicken Gut Microbiome.</title>
        <authorList>
            <person name="Gilroy R."/>
            <person name="Ravi A."/>
            <person name="Getino M."/>
            <person name="Pursley I."/>
            <person name="Horton D.L."/>
            <person name="Alikhan N.-F."/>
            <person name="Baker D."/>
            <person name="Gharbi K."/>
            <person name="Hall N."/>
            <person name="Watson M."/>
            <person name="Adriaenssens E.M."/>
            <person name="Foster-Nyarko E."/>
            <person name="Jarju S."/>
            <person name="Secka A."/>
            <person name="Antonio M."/>
            <person name="Oren A."/>
            <person name="Chaudhuri R."/>
            <person name="La Ragione R.M."/>
            <person name="Hildebrand F."/>
            <person name="Pallen M.J."/>
        </authorList>
    </citation>
    <scope>NUCLEOTIDE SEQUENCE [LARGE SCALE GENOMIC DNA]</scope>
    <source>
        <strain evidence="2 3">Sa1YVA5</strain>
    </source>
</reference>
<dbReference type="Proteomes" id="UP000650224">
    <property type="component" value="Unassembled WGS sequence"/>
</dbReference>
<evidence type="ECO:0000256" key="1">
    <source>
        <dbReference type="SAM" id="MobiDB-lite"/>
    </source>
</evidence>
<dbReference type="InterPro" id="IPR032716">
    <property type="entry name" value="ACC_epsilon"/>
</dbReference>
<comment type="caution">
    <text evidence="2">The sequence shown here is derived from an EMBL/GenBank/DDBJ whole genome shotgun (WGS) entry which is preliminary data.</text>
</comment>
<organism evidence="2 3">
    <name type="scientific">Corynebacterium gallinarum</name>
    <dbReference type="NCBI Taxonomy" id="2762214"/>
    <lineage>
        <taxon>Bacteria</taxon>
        <taxon>Bacillati</taxon>
        <taxon>Actinomycetota</taxon>
        <taxon>Actinomycetes</taxon>
        <taxon>Mycobacteriales</taxon>
        <taxon>Corynebacteriaceae</taxon>
        <taxon>Corynebacterium</taxon>
    </lineage>
</organism>
<sequence>MSEETTPEAPQKPVLQVLSGNPDDSQVAALTVLFAGLASAAAASADTVEKDRNRWGSLEERLQRPATYNPSAFQNVSFY</sequence>
<evidence type="ECO:0000313" key="2">
    <source>
        <dbReference type="EMBL" id="MBD8029306.1"/>
    </source>
</evidence>
<dbReference type="RefSeq" id="WP_191732562.1">
    <property type="nucleotide sequence ID" value="NZ_JACSPR010000002.1"/>
</dbReference>
<gene>
    <name evidence="2" type="ORF">H9627_03015</name>
</gene>
<evidence type="ECO:0000313" key="3">
    <source>
        <dbReference type="Proteomes" id="UP000650224"/>
    </source>
</evidence>
<dbReference type="GO" id="GO:0004658">
    <property type="term" value="F:propionyl-CoA carboxylase activity"/>
    <property type="evidence" value="ECO:0007669"/>
    <property type="project" value="InterPro"/>
</dbReference>
<feature type="region of interest" description="Disordered" evidence="1">
    <location>
        <begin position="1"/>
        <end position="21"/>
    </location>
</feature>